<evidence type="ECO:0000256" key="2">
    <source>
        <dbReference type="SAM" id="SignalP"/>
    </source>
</evidence>
<evidence type="ECO:0000313" key="5">
    <source>
        <dbReference type="Proteomes" id="UP001205080"/>
    </source>
</evidence>
<dbReference type="Pfam" id="PF18957">
    <property type="entry name" value="RibLong"/>
    <property type="match status" value="5"/>
</dbReference>
<protein>
    <submittedName>
        <fullName evidence="4">YPDG domain-containing protein</fullName>
    </submittedName>
</protein>
<dbReference type="RefSeq" id="WP_256001465.1">
    <property type="nucleotide sequence ID" value="NZ_JAGPYW010000020.1"/>
</dbReference>
<evidence type="ECO:0000259" key="3">
    <source>
        <dbReference type="Pfam" id="PF18957"/>
    </source>
</evidence>
<feature type="compositionally biased region" description="Low complexity" evidence="1">
    <location>
        <begin position="33"/>
        <end position="46"/>
    </location>
</feature>
<feature type="domain" description="Long Rib" evidence="3">
    <location>
        <begin position="343"/>
        <end position="427"/>
    </location>
</feature>
<feature type="chain" id="PRO_5044820482" evidence="2">
    <location>
        <begin position="23"/>
        <end position="652"/>
    </location>
</feature>
<reference evidence="4 5" key="1">
    <citation type="submission" date="2021-04" db="EMBL/GenBank/DDBJ databases">
        <title>Corynebacterium genitalium sp. nov. and Corynebacterium genitalium sp. nov., two new species of the genus Corynebacterium.</title>
        <authorList>
            <person name="Jaen-Luchoro D."/>
            <person name="Pinyeiro-Iglesias B."/>
            <person name="Al-Shaer S."/>
            <person name="Karlsson R."/>
            <person name="Gonzales-Siles L."/>
            <person name="Cardew S."/>
            <person name="Jensie-Markopolous S."/>
            <person name="Ohlen M."/>
            <person name="Inganas E."/>
            <person name="Moore E.R.B."/>
        </authorList>
    </citation>
    <scope>NUCLEOTIDE SEQUENCE [LARGE SCALE GENOMIC DNA]</scope>
    <source>
        <strain evidence="4 5">CCUG 55013</strain>
    </source>
</reference>
<sequence length="652" mass="68616">MNATKYTAVLATTAALIGAGLAAPQLRAEETTSETTAASDSASQSQEAREWRNAEITAGGTITVEPSVPLPEGAKAVGPTSIDGWKLTTDEKTGAVTIEAAPKLRPGQGLRYRVLVLFADKTTATYDAEVTVVPGGNNNAHTSTIEYKDSLVQPKESVTVTPTGTFPQGTKFYLNSDKIEKWDVSVDETTGAVTVKPGDIGYGSWLSIPVRAEFPDGSSDVKHAKVTVADQHGNTTPPSDRLAAKHTPVYTTAQIAGNETATLKQTAELPEGTNFKIMGESKLWDLSIDASTGTITATPKQPLAAGAVANVPVIVTYSDDSEDFVQAKVEVTKDPVWQSSKASVDYPVEKSPADETATITPALKDVPEGTKFAMNATPPTGWEIGIAPSTGVVTVNAPEGTRAGTQINVPVRVEFPDGSRTVTNAVVLFEAPTNPESDKFKVTYKDVTVKAGENRVFKPTEALPTGATVNGPKNQSVNGVKVNTDKDGAVSVEVPSHARDFDFTVPLEIYFRDGSKQETKFHVTVKAKETTTPKTSETKPSTEPSTSATSEPSAPRTTEPTSEEPTTSAPRTTEPSTTKATTSAAEPSAPRTTEPTSEEPTTSAPRTSEEASTTPKTSETKPSTEPSTEPSTTKATTSAAEPSAPRTTEPTS</sequence>
<organism evidence="4 5">
    <name type="scientific">Corynebacterium pseudogenitalium</name>
    <dbReference type="NCBI Taxonomy" id="38303"/>
    <lineage>
        <taxon>Bacteria</taxon>
        <taxon>Bacillati</taxon>
        <taxon>Actinomycetota</taxon>
        <taxon>Actinomycetes</taxon>
        <taxon>Mycobacteriales</taxon>
        <taxon>Corynebacteriaceae</taxon>
        <taxon>Corynebacterium</taxon>
    </lineage>
</organism>
<feature type="domain" description="Long Rib" evidence="3">
    <location>
        <begin position="243"/>
        <end position="332"/>
    </location>
</feature>
<evidence type="ECO:0000313" key="4">
    <source>
        <dbReference type="EMBL" id="MCQ4615167.1"/>
    </source>
</evidence>
<dbReference type="NCBIfam" id="NF038186">
    <property type="entry name" value="YPDG_rpt"/>
    <property type="match status" value="3"/>
</dbReference>
<feature type="domain" description="Long Rib" evidence="3">
    <location>
        <begin position="438"/>
        <end position="526"/>
    </location>
</feature>
<gene>
    <name evidence="4" type="ORF">KBX22_10605</name>
</gene>
<dbReference type="EMBL" id="JAGPYW010000020">
    <property type="protein sequence ID" value="MCQ4615167.1"/>
    <property type="molecule type" value="Genomic_DNA"/>
</dbReference>
<proteinExistence type="predicted"/>
<feature type="region of interest" description="Disordered" evidence="1">
    <location>
        <begin position="522"/>
        <end position="652"/>
    </location>
</feature>
<dbReference type="Proteomes" id="UP001205080">
    <property type="component" value="Unassembled WGS sequence"/>
</dbReference>
<feature type="signal peptide" evidence="2">
    <location>
        <begin position="1"/>
        <end position="22"/>
    </location>
</feature>
<evidence type="ECO:0000256" key="1">
    <source>
        <dbReference type="SAM" id="MobiDB-lite"/>
    </source>
</evidence>
<feature type="domain" description="Long Rib" evidence="3">
    <location>
        <begin position="141"/>
        <end position="228"/>
    </location>
</feature>
<feature type="domain" description="Long Rib" evidence="3">
    <location>
        <begin position="48"/>
        <end position="132"/>
    </location>
</feature>
<comment type="caution">
    <text evidence="4">The sequence shown here is derived from an EMBL/GenBank/DDBJ whole genome shotgun (WGS) entry which is preliminary data.</text>
</comment>
<feature type="non-terminal residue" evidence="4">
    <location>
        <position position="652"/>
    </location>
</feature>
<feature type="compositionally biased region" description="Low complexity" evidence="1">
    <location>
        <begin position="532"/>
        <end position="652"/>
    </location>
</feature>
<name>A0ABD4TTI8_9CORY</name>
<dbReference type="AlphaFoldDB" id="A0ABD4TTI8"/>
<accession>A0ABD4TTI8</accession>
<feature type="region of interest" description="Disordered" evidence="1">
    <location>
        <begin position="27"/>
        <end position="50"/>
    </location>
</feature>
<dbReference type="InterPro" id="IPR044055">
    <property type="entry name" value="RibLong"/>
</dbReference>
<feature type="compositionally biased region" description="Basic and acidic residues" evidence="1">
    <location>
        <begin position="522"/>
        <end position="531"/>
    </location>
</feature>
<keyword evidence="2" id="KW-0732">Signal</keyword>